<keyword evidence="3" id="KW-1185">Reference proteome</keyword>
<protein>
    <submittedName>
        <fullName evidence="2">Uncharacterized protein</fullName>
    </submittedName>
</protein>
<keyword evidence="1" id="KW-1133">Transmembrane helix</keyword>
<feature type="transmembrane region" description="Helical" evidence="1">
    <location>
        <begin position="36"/>
        <end position="57"/>
    </location>
</feature>
<dbReference type="Proteomes" id="UP000198584">
    <property type="component" value="Unassembled WGS sequence"/>
</dbReference>
<feature type="transmembrane region" description="Helical" evidence="1">
    <location>
        <begin position="127"/>
        <end position="144"/>
    </location>
</feature>
<reference evidence="3" key="1">
    <citation type="submission" date="2016-10" db="EMBL/GenBank/DDBJ databases">
        <authorList>
            <person name="Varghese N."/>
            <person name="Submissions S."/>
        </authorList>
    </citation>
    <scope>NUCLEOTIDE SEQUENCE [LARGE SCALE GENOMIC DNA]</scope>
    <source>
        <strain evidence="3">CCM7597</strain>
    </source>
</reference>
<keyword evidence="1" id="KW-0812">Transmembrane</keyword>
<dbReference type="OrthoDB" id="2969379at2"/>
<dbReference type="STRING" id="571932.SAMN05421743_11059"/>
<feature type="transmembrane region" description="Helical" evidence="1">
    <location>
        <begin position="149"/>
        <end position="167"/>
    </location>
</feature>
<name>A0A1H4F122_9BACI</name>
<keyword evidence="1" id="KW-0472">Membrane</keyword>
<sequence length="201" mass="22993">MFIQPLFGVRVAPFIIAVIIFCFFTEKAKSERKKSMDSFISLLATWFVLFFSIKFVTKWEIFIDNPMAVLAYPSGTQEFYIASVILMLVAWIKRADHLPRFYDYILMLSISLFSYTVITRLGLENGHWVDLVLAAIFLLGTLLFRNPYWLVVGIGVISGVTGLFIYTPTILGYRMHAGFYLLMAGLVLILIFRKKEATTGQ</sequence>
<feature type="transmembrane region" description="Helical" evidence="1">
    <location>
        <begin position="104"/>
        <end position="121"/>
    </location>
</feature>
<proteinExistence type="predicted"/>
<evidence type="ECO:0000313" key="2">
    <source>
        <dbReference type="EMBL" id="SEA90650.1"/>
    </source>
</evidence>
<evidence type="ECO:0000313" key="3">
    <source>
        <dbReference type="Proteomes" id="UP000198584"/>
    </source>
</evidence>
<accession>A0A1H4F122</accession>
<feature type="transmembrane region" description="Helical" evidence="1">
    <location>
        <begin position="69"/>
        <end position="92"/>
    </location>
</feature>
<gene>
    <name evidence="2" type="ORF">SAMN05421743_11059</name>
</gene>
<feature type="transmembrane region" description="Helical" evidence="1">
    <location>
        <begin position="6"/>
        <end position="24"/>
    </location>
</feature>
<dbReference type="EMBL" id="FNQR01000010">
    <property type="protein sequence ID" value="SEA90650.1"/>
    <property type="molecule type" value="Genomic_DNA"/>
</dbReference>
<dbReference type="AlphaFoldDB" id="A0A1H4F122"/>
<organism evidence="2 3">
    <name type="scientific">Thalassobacillus cyri</name>
    <dbReference type="NCBI Taxonomy" id="571932"/>
    <lineage>
        <taxon>Bacteria</taxon>
        <taxon>Bacillati</taxon>
        <taxon>Bacillota</taxon>
        <taxon>Bacilli</taxon>
        <taxon>Bacillales</taxon>
        <taxon>Bacillaceae</taxon>
        <taxon>Thalassobacillus</taxon>
    </lineage>
</organism>
<feature type="transmembrane region" description="Helical" evidence="1">
    <location>
        <begin position="173"/>
        <end position="192"/>
    </location>
</feature>
<evidence type="ECO:0000256" key="1">
    <source>
        <dbReference type="SAM" id="Phobius"/>
    </source>
</evidence>